<evidence type="ECO:0000256" key="13">
    <source>
        <dbReference type="ARBA" id="ARBA00023204"/>
    </source>
</evidence>
<dbReference type="PANTHER" id="PTHR43152:SF3">
    <property type="entry name" value="UVRABC SYSTEM PROTEIN A"/>
    <property type="match status" value="1"/>
</dbReference>
<comment type="similarity">
    <text evidence="14">Belongs to the ABC transporter superfamily. UvrA family.</text>
</comment>
<evidence type="ECO:0000256" key="8">
    <source>
        <dbReference type="ARBA" id="ARBA00022771"/>
    </source>
</evidence>
<keyword evidence="6" id="KW-0227">DNA damage</keyword>
<keyword evidence="5" id="KW-0547">Nucleotide-binding</keyword>
<evidence type="ECO:0000256" key="5">
    <source>
        <dbReference type="ARBA" id="ARBA00022741"/>
    </source>
</evidence>
<evidence type="ECO:0000313" key="19">
    <source>
        <dbReference type="Proteomes" id="UP000034302"/>
    </source>
</evidence>
<evidence type="ECO:0000256" key="1">
    <source>
        <dbReference type="ARBA" id="ARBA00004496"/>
    </source>
</evidence>
<dbReference type="InterPro" id="IPR041552">
    <property type="entry name" value="UvrA_DNA-bd"/>
</dbReference>
<accession>A0A0G0C0N9</accession>
<comment type="subcellular location">
    <subcellularLocation>
        <location evidence="1">Cytoplasm</location>
    </subcellularLocation>
</comment>
<dbReference type="PROSITE" id="PS00211">
    <property type="entry name" value="ABC_TRANSPORTER_1"/>
    <property type="match status" value="2"/>
</dbReference>
<comment type="caution">
    <text evidence="18">The sequence shown here is derived from an EMBL/GenBank/DDBJ whole genome shotgun (WGS) entry which is preliminary data.</text>
</comment>
<evidence type="ECO:0000259" key="17">
    <source>
        <dbReference type="PROSITE" id="PS50893"/>
    </source>
</evidence>
<keyword evidence="3" id="KW-0479">Metal-binding</keyword>
<dbReference type="Pfam" id="PF17760">
    <property type="entry name" value="UvrA_inter"/>
    <property type="match status" value="1"/>
</dbReference>
<evidence type="ECO:0000256" key="2">
    <source>
        <dbReference type="ARBA" id="ARBA00022490"/>
    </source>
</evidence>
<protein>
    <recommendedName>
        <fullName evidence="15">UvrABC system protein A</fullName>
    </recommendedName>
    <alternativeName>
        <fullName evidence="16">Excinuclease ABC subunit A</fullName>
    </alternativeName>
</protein>
<evidence type="ECO:0000256" key="16">
    <source>
        <dbReference type="ARBA" id="ARBA00042156"/>
    </source>
</evidence>
<keyword evidence="9" id="KW-0862">Zinc</keyword>
<evidence type="ECO:0000256" key="6">
    <source>
        <dbReference type="ARBA" id="ARBA00022763"/>
    </source>
</evidence>
<feature type="domain" description="ABC transporter" evidence="17">
    <location>
        <begin position="613"/>
        <end position="949"/>
    </location>
</feature>
<dbReference type="GO" id="GO:0004518">
    <property type="term" value="F:nuclease activity"/>
    <property type="evidence" value="ECO:0007669"/>
    <property type="project" value="UniProtKB-KW"/>
</dbReference>
<evidence type="ECO:0000256" key="7">
    <source>
        <dbReference type="ARBA" id="ARBA00022769"/>
    </source>
</evidence>
<keyword evidence="2" id="KW-0963">Cytoplasm</keyword>
<dbReference type="FunFam" id="1.20.1580.10:FF:000002">
    <property type="entry name" value="UvrABC system protein A"/>
    <property type="match status" value="1"/>
</dbReference>
<dbReference type="AlphaFoldDB" id="A0A0G0C0N9"/>
<keyword evidence="7" id="KW-0228">DNA excision</keyword>
<dbReference type="GO" id="GO:0008270">
    <property type="term" value="F:zinc ion binding"/>
    <property type="evidence" value="ECO:0007669"/>
    <property type="project" value="UniProtKB-KW"/>
</dbReference>
<dbReference type="Gene3D" id="1.20.1580.10">
    <property type="entry name" value="ABC transporter ATPase like domain"/>
    <property type="match status" value="3"/>
</dbReference>
<organism evidence="18 19">
    <name type="scientific">candidate division WS6 bacterium GW2011_GWC1_33_20</name>
    <dbReference type="NCBI Taxonomy" id="1619089"/>
    <lineage>
        <taxon>Bacteria</taxon>
        <taxon>Candidatus Dojkabacteria</taxon>
    </lineage>
</organism>
<dbReference type="Pfam" id="PF17755">
    <property type="entry name" value="UvrA_DNA-bind"/>
    <property type="match status" value="1"/>
</dbReference>
<dbReference type="PROSITE" id="PS50893">
    <property type="entry name" value="ABC_TRANSPORTER_2"/>
    <property type="match status" value="1"/>
</dbReference>
<evidence type="ECO:0000256" key="9">
    <source>
        <dbReference type="ARBA" id="ARBA00022833"/>
    </source>
</evidence>
<keyword evidence="12" id="KW-0238">DNA-binding</keyword>
<evidence type="ECO:0000256" key="12">
    <source>
        <dbReference type="ARBA" id="ARBA00023125"/>
    </source>
</evidence>
<reference evidence="18 19" key="1">
    <citation type="journal article" date="2015" name="Nature">
        <title>rRNA introns, odd ribosomes, and small enigmatic genomes across a large radiation of phyla.</title>
        <authorList>
            <person name="Brown C.T."/>
            <person name="Hug L.A."/>
            <person name="Thomas B.C."/>
            <person name="Sharon I."/>
            <person name="Castelle C.J."/>
            <person name="Singh A."/>
            <person name="Wilkins M.J."/>
            <person name="Williams K.H."/>
            <person name="Banfield J.F."/>
        </authorList>
    </citation>
    <scope>NUCLEOTIDE SEQUENCE [LARGE SCALE GENOMIC DNA]</scope>
</reference>
<keyword evidence="11" id="KW-0267">Excision nuclease</keyword>
<keyword evidence="10" id="KW-0067">ATP-binding</keyword>
<evidence type="ECO:0000313" key="18">
    <source>
        <dbReference type="EMBL" id="KKP44745.1"/>
    </source>
</evidence>
<dbReference type="PATRIC" id="fig|1619089.3.peg.92"/>
<dbReference type="Gene3D" id="1.10.8.280">
    <property type="entry name" value="ABC transporter ATPase domain-like"/>
    <property type="match status" value="1"/>
</dbReference>
<dbReference type="EMBL" id="LBOV01000001">
    <property type="protein sequence ID" value="KKP44745.1"/>
    <property type="molecule type" value="Genomic_DNA"/>
</dbReference>
<sequence>MNEEYIKIRGAKEHNLKNISLDIPKNKLVVLTGVSGSGKSSLAFDTLYAEGQRRYVESLSSYARQFLGLMHKPDVDSITGLSPAISIDQKTTSSNPRSTVGTITEIYGYLRLLFGHIGQAYCPKCGSPITSQSLQQISEQITKLIKEEDTKFQILSPLVKGRKGDYKALLSKLLNRGFSRIIIDGNMYHLDDVEDLKLDSNIKHTIDLIVDRLDSEMLKESKESFQKRLIDSLELASSLSDGEVKVLIGDQEYFFSEKNTCFNCQISYPKITPASFSFNAPEGACSKCSGLGIINEIDLSKIYNPNLTILEGGIFPWSNRTTKDSWIKRILESVAKEHNFDLQTPISKYSKEIFDLIFYASGVKESYKIQYTNRFGRERVYDVQYEGVIKELERLYQETDSEFRRADIEKYMTEKVCDSCNGNRLKPYSLGVKIGNYNIIEMTDLPIDILRRYITTVPLEGNKKVIAKPIVKEINSRLEFLVNVGLSYITLSRKANTLSGGESQRIRLASQIGTGLSGVLYVLDEPSIGLHPRDVDKLLTSIESLRDTGNSVVVVEHDEETMERADWIIDIGPYAGEHGGEVIAEGKLEDIKNSNSLTSKYLSNKLRVGEHIEQTLDFDFNSNEKLSISNVSTHNLKNVTLNIPLNTLTCITGVSGSGKSSLINDTLYPALMNKKMHGKQIEGTYSNINGLEYIDKVIGIDQKPIGKTPRSNPATYTGLFTYIRDLFSQTQEARSRGYKSGRFSFNVKGGRCEKCKGEGEIKVEMQFLPDMYITCDECNGKRYNDEALSIDYKDKNISEILDLTVEQALEVFKDIPSLKNKLEILQEVGLGYIKLGQSALTLSGGESQRIKLAKELSKQTRGHTVYILDEPTTGLHFYDIDKLLTLLKKLVSKGSTVIVTEHNLDVIKFADWIVDLGPEGGDGGGRIIAEGTVSEIIKNEKSSTGEWLKKRIEQTDRKLK</sequence>
<dbReference type="PANTHER" id="PTHR43152">
    <property type="entry name" value="UVRABC SYSTEM PROTEIN A"/>
    <property type="match status" value="1"/>
</dbReference>
<dbReference type="Gene3D" id="3.30.190.20">
    <property type="match status" value="1"/>
</dbReference>
<proteinExistence type="inferred from homology"/>
<dbReference type="Gene3D" id="3.40.50.300">
    <property type="entry name" value="P-loop containing nucleotide triphosphate hydrolases"/>
    <property type="match status" value="3"/>
</dbReference>
<dbReference type="GO" id="GO:0016887">
    <property type="term" value="F:ATP hydrolysis activity"/>
    <property type="evidence" value="ECO:0007669"/>
    <property type="project" value="InterPro"/>
</dbReference>
<evidence type="ECO:0000256" key="15">
    <source>
        <dbReference type="ARBA" id="ARBA00039316"/>
    </source>
</evidence>
<dbReference type="GO" id="GO:0009380">
    <property type="term" value="C:excinuclease repair complex"/>
    <property type="evidence" value="ECO:0007669"/>
    <property type="project" value="InterPro"/>
</dbReference>
<dbReference type="InterPro" id="IPR041102">
    <property type="entry name" value="UvrA_inter"/>
</dbReference>
<keyword evidence="4" id="KW-0677">Repeat</keyword>
<dbReference type="GO" id="GO:0005524">
    <property type="term" value="F:ATP binding"/>
    <property type="evidence" value="ECO:0007669"/>
    <property type="project" value="UniProtKB-KW"/>
</dbReference>
<evidence type="ECO:0000256" key="11">
    <source>
        <dbReference type="ARBA" id="ARBA00022881"/>
    </source>
</evidence>
<dbReference type="SUPFAM" id="SSF52540">
    <property type="entry name" value="P-loop containing nucleoside triphosphate hydrolases"/>
    <property type="match status" value="2"/>
</dbReference>
<dbReference type="GO" id="GO:0003677">
    <property type="term" value="F:DNA binding"/>
    <property type="evidence" value="ECO:0007669"/>
    <property type="project" value="UniProtKB-KW"/>
</dbReference>
<dbReference type="NCBIfam" id="NF001503">
    <property type="entry name" value="PRK00349.1"/>
    <property type="match status" value="1"/>
</dbReference>
<evidence type="ECO:0000256" key="3">
    <source>
        <dbReference type="ARBA" id="ARBA00022723"/>
    </source>
</evidence>
<dbReference type="Proteomes" id="UP000034302">
    <property type="component" value="Unassembled WGS sequence"/>
</dbReference>
<dbReference type="InterPro" id="IPR027417">
    <property type="entry name" value="P-loop_NTPase"/>
</dbReference>
<dbReference type="InterPro" id="IPR004602">
    <property type="entry name" value="UvrA"/>
</dbReference>
<dbReference type="NCBIfam" id="TIGR00630">
    <property type="entry name" value="uvra"/>
    <property type="match status" value="1"/>
</dbReference>
<gene>
    <name evidence="18" type="ORF">UR34_C0001G0091</name>
</gene>
<dbReference type="InterPro" id="IPR017871">
    <property type="entry name" value="ABC_transporter-like_CS"/>
</dbReference>
<dbReference type="GO" id="GO:0006289">
    <property type="term" value="P:nucleotide-excision repair"/>
    <property type="evidence" value="ECO:0007669"/>
    <property type="project" value="InterPro"/>
</dbReference>
<dbReference type="GO" id="GO:0005737">
    <property type="term" value="C:cytoplasm"/>
    <property type="evidence" value="ECO:0007669"/>
    <property type="project" value="UniProtKB-SubCell"/>
</dbReference>
<evidence type="ECO:0000256" key="14">
    <source>
        <dbReference type="ARBA" id="ARBA00038000"/>
    </source>
</evidence>
<keyword evidence="8" id="KW-0863">Zinc-finger</keyword>
<dbReference type="InterPro" id="IPR003439">
    <property type="entry name" value="ABC_transporter-like_ATP-bd"/>
</dbReference>
<keyword evidence="13" id="KW-0234">DNA repair</keyword>
<evidence type="ECO:0000256" key="10">
    <source>
        <dbReference type="ARBA" id="ARBA00022840"/>
    </source>
</evidence>
<evidence type="ECO:0000256" key="4">
    <source>
        <dbReference type="ARBA" id="ARBA00022737"/>
    </source>
</evidence>
<name>A0A0G0C0N9_9BACT</name>